<dbReference type="InterPro" id="IPR011993">
    <property type="entry name" value="PH-like_dom_sf"/>
</dbReference>
<sequence>MNGPRPLPLPPYPGVGAPFSSATTATATNVGIYPQGDTHTSTAELDNSLPERGFARVDATSTTSRKTSLSSDARSVSPKDDNPAIVARRPSVKRSSSLTVPVMSPPSSARASTPQGTHLLDSNQNQYQHQIPIRGGDLNFLRTSSISVETTSSRGSIDSSRTSMGSTSSTPNLGSLMPNMDHSPTTFSSSLDLMNKTPTKPMTKTTETPTTAKRTNSDRVVSGPLPPVPTQVGLSPLLPVEPTPDTPRFRSHMHSLTKRLSLLKPHVKLVKTLAADVAGLLAALSEAEERLAVGIEALGDVMEEIPEGALAKVWKDEGVVGKRRRQRREEKVFLEKSVIEPLGAWSDAVKEAEKDKLGKKASGFDEETRALQTYTARYLATPVSRDSPRLDIAYERRCRESELTQFQIQTQLLDLTFGPQFTTLFTRLLTFPSQLFNQDNVPVSPVSCQYVADGLSIANDRHWAVQNWPNRRMSTERQLALELSNGAGSAILDDDRDGSADGELHIGSIPDAPLANGERKRDRLGSKIRGVFSSLPSMTAPLGSTFGSSLGSSYQSRDVIPPPPPRFKVINRSSLSSNPEQAQGFGGPSPKPAPLAHKAISPPQSPVLANEIKPRSARHSIQVLPKSYSSFNYASTGKPNGLSTGRTDPAWIDLKERQGRKKQGWLWCAGDRKGSGDAVKGGNWEMCWCEVSQSYLLEHRINTDGIFAPCSTDLMFASAREPRKSDRRFVFELVTSKSTRRYQATSEIEMHQWVAALGNAIEASINGTASVRGGFGTASPSSTSVDDLGLLKNSKTQSSSGRASAPFPESSSPFPGIRNWGNPIARKISLTRSRKSSHGHSPSEGTSGLFGGSQPSGSIRRPSSPFQRRSMDQSLPTVSMDGISSRFSRANFLSRPSFHVTTPSVSSQLQPDGSLSSPPLSSSSSRHSLDFSVRRLSCHSSAGGGLGGGDYNHSVQGLNGASSPDLGLSVTRQGPASQRRTHSEGSQRPIDWIGEGAESESEREANVALSILGISKRKENSTCLDCRRANPRWATIALYDSKMIGFMCIECSGVHRSLGSHISKIRSVDLDNWKLEDVQIADRTGNDYINSIWEAKKPTAEDRASLHIFIPNKYVRELWRA</sequence>
<evidence type="ECO:0000256" key="5">
    <source>
        <dbReference type="SAM" id="MobiDB-lite"/>
    </source>
</evidence>
<keyword evidence="1" id="KW-0479">Metal-binding</keyword>
<feature type="region of interest" description="Disordered" evidence="5">
    <location>
        <begin position="148"/>
        <end position="238"/>
    </location>
</feature>
<feature type="compositionally biased region" description="Pro residues" evidence="5">
    <location>
        <begin position="1"/>
        <end position="13"/>
    </location>
</feature>
<dbReference type="SUPFAM" id="SSF57863">
    <property type="entry name" value="ArfGap/RecO-like zinc finger"/>
    <property type="match status" value="1"/>
</dbReference>
<dbReference type="PRINTS" id="PR00405">
    <property type="entry name" value="REVINTRACTNG"/>
</dbReference>
<dbReference type="InterPro" id="IPR038508">
    <property type="entry name" value="ArfGAP_dom_sf"/>
</dbReference>
<accession>A0A0F7SR34</accession>
<evidence type="ECO:0000259" key="7">
    <source>
        <dbReference type="PROSITE" id="PS50115"/>
    </source>
</evidence>
<feature type="compositionally biased region" description="Low complexity" evidence="5">
    <location>
        <begin position="906"/>
        <end position="926"/>
    </location>
</feature>
<feature type="region of interest" description="Disordered" evidence="5">
    <location>
        <begin position="900"/>
        <end position="926"/>
    </location>
</feature>
<feature type="compositionally biased region" description="Polar residues" evidence="5">
    <location>
        <begin position="793"/>
        <end position="802"/>
    </location>
</feature>
<feature type="region of interest" description="Disordered" evidence="5">
    <location>
        <begin position="31"/>
        <end position="50"/>
    </location>
</feature>
<name>A0A0F7SR34_PHARH</name>
<dbReference type="InterPro" id="IPR037278">
    <property type="entry name" value="ARFGAP/RecO"/>
</dbReference>
<dbReference type="InterPro" id="IPR001849">
    <property type="entry name" value="PH_domain"/>
</dbReference>
<feature type="compositionally biased region" description="Low complexity" evidence="5">
    <location>
        <begin position="196"/>
        <end position="214"/>
    </location>
</feature>
<feature type="region of interest" description="Disordered" evidence="5">
    <location>
        <begin position="1"/>
        <end position="21"/>
    </location>
</feature>
<feature type="domain" description="PH" evidence="6">
    <location>
        <begin position="659"/>
        <end position="762"/>
    </location>
</feature>
<dbReference type="AlphaFoldDB" id="A0A0F7SR34"/>
<keyword evidence="3" id="KW-0862">Zinc</keyword>
<protein>
    <submittedName>
        <fullName evidence="8">Adp-ribosylation factor gtpase-activating protein agd5</fullName>
    </submittedName>
</protein>
<evidence type="ECO:0000256" key="2">
    <source>
        <dbReference type="ARBA" id="ARBA00022771"/>
    </source>
</evidence>
<dbReference type="SUPFAM" id="SSF50729">
    <property type="entry name" value="PH domain-like"/>
    <property type="match status" value="1"/>
</dbReference>
<dbReference type="SMART" id="SM00105">
    <property type="entry name" value="ArfGap"/>
    <property type="match status" value="1"/>
</dbReference>
<organism evidence="8">
    <name type="scientific">Phaffia rhodozyma</name>
    <name type="common">Yeast</name>
    <name type="synonym">Xanthophyllomyces dendrorhous</name>
    <dbReference type="NCBI Taxonomy" id="264483"/>
    <lineage>
        <taxon>Eukaryota</taxon>
        <taxon>Fungi</taxon>
        <taxon>Dikarya</taxon>
        <taxon>Basidiomycota</taxon>
        <taxon>Agaricomycotina</taxon>
        <taxon>Tremellomycetes</taxon>
        <taxon>Cystofilobasidiales</taxon>
        <taxon>Mrakiaceae</taxon>
        <taxon>Phaffia</taxon>
    </lineage>
</organism>
<keyword evidence="2 4" id="KW-0863">Zinc-finger</keyword>
<dbReference type="GO" id="GO:0008270">
    <property type="term" value="F:zinc ion binding"/>
    <property type="evidence" value="ECO:0007669"/>
    <property type="project" value="UniProtKB-KW"/>
</dbReference>
<dbReference type="Pfam" id="PF00169">
    <property type="entry name" value="PH"/>
    <property type="match status" value="1"/>
</dbReference>
<feature type="compositionally biased region" description="Low complexity" evidence="5">
    <location>
        <begin position="150"/>
        <end position="170"/>
    </location>
</feature>
<dbReference type="Pfam" id="PF01412">
    <property type="entry name" value="ArfGap"/>
    <property type="match status" value="1"/>
</dbReference>
<evidence type="ECO:0000313" key="8">
    <source>
        <dbReference type="EMBL" id="CED83164.1"/>
    </source>
</evidence>
<dbReference type="PROSITE" id="PS50003">
    <property type="entry name" value="PH_DOMAIN"/>
    <property type="match status" value="1"/>
</dbReference>
<proteinExistence type="predicted"/>
<dbReference type="InterPro" id="IPR045258">
    <property type="entry name" value="ACAP1/2/3-like"/>
</dbReference>
<reference evidence="8" key="1">
    <citation type="submission" date="2014-08" db="EMBL/GenBank/DDBJ databases">
        <authorList>
            <person name="Sharma Rahul"/>
            <person name="Thines Marco"/>
        </authorList>
    </citation>
    <scope>NUCLEOTIDE SEQUENCE</scope>
</reference>
<dbReference type="InterPro" id="IPR001164">
    <property type="entry name" value="ArfGAP_dom"/>
</dbReference>
<dbReference type="PANTHER" id="PTHR23180:SF160">
    <property type="entry name" value="ADP-RIBOSYLATION FACTOR GTPASE-ACTIVATING PROTEIN EFFECTOR PROTEIN 1"/>
    <property type="match status" value="1"/>
</dbReference>
<dbReference type="SMART" id="SM00233">
    <property type="entry name" value="PH"/>
    <property type="match status" value="1"/>
</dbReference>
<evidence type="ECO:0000259" key="6">
    <source>
        <dbReference type="PROSITE" id="PS50003"/>
    </source>
</evidence>
<feature type="region of interest" description="Disordered" evidence="5">
    <location>
        <begin position="777"/>
        <end position="879"/>
    </location>
</feature>
<feature type="region of interest" description="Disordered" evidence="5">
    <location>
        <begin position="955"/>
        <end position="999"/>
    </location>
</feature>
<evidence type="ECO:0000256" key="4">
    <source>
        <dbReference type="PROSITE-ProRule" id="PRU00288"/>
    </source>
</evidence>
<dbReference type="PANTHER" id="PTHR23180">
    <property type="entry name" value="CENTAURIN/ARF"/>
    <property type="match status" value="1"/>
</dbReference>
<dbReference type="CDD" id="cd08204">
    <property type="entry name" value="ArfGap"/>
    <property type="match status" value="1"/>
</dbReference>
<feature type="compositionally biased region" description="Polar residues" evidence="5">
    <location>
        <begin position="864"/>
        <end position="877"/>
    </location>
</feature>
<dbReference type="Gene3D" id="2.30.29.30">
    <property type="entry name" value="Pleckstrin-homology domain (PH domain)/Phosphotyrosine-binding domain (PTB)"/>
    <property type="match status" value="1"/>
</dbReference>
<feature type="region of interest" description="Disordered" evidence="5">
    <location>
        <begin position="55"/>
        <end position="117"/>
    </location>
</feature>
<feature type="compositionally biased region" description="Low complexity" evidence="5">
    <location>
        <begin position="803"/>
        <end position="815"/>
    </location>
</feature>
<feature type="compositionally biased region" description="Low complexity" evidence="5">
    <location>
        <begin position="60"/>
        <end position="71"/>
    </location>
</feature>
<dbReference type="Gene3D" id="1.10.220.150">
    <property type="entry name" value="Arf GTPase activating protein"/>
    <property type="match status" value="1"/>
</dbReference>
<dbReference type="PROSITE" id="PS50115">
    <property type="entry name" value="ARFGAP"/>
    <property type="match status" value="1"/>
</dbReference>
<dbReference type="EMBL" id="LN483142">
    <property type="protein sequence ID" value="CED83164.1"/>
    <property type="molecule type" value="Genomic_DNA"/>
</dbReference>
<feature type="compositionally biased region" description="Polar residues" evidence="5">
    <location>
        <begin position="93"/>
        <end position="117"/>
    </location>
</feature>
<evidence type="ECO:0000256" key="3">
    <source>
        <dbReference type="ARBA" id="ARBA00022833"/>
    </source>
</evidence>
<feature type="compositionally biased region" description="Polar residues" evidence="5">
    <location>
        <begin position="182"/>
        <end position="192"/>
    </location>
</feature>
<feature type="domain" description="Arf-GAP" evidence="7">
    <location>
        <begin position="1006"/>
        <end position="1121"/>
    </location>
</feature>
<dbReference type="GO" id="GO:0005096">
    <property type="term" value="F:GTPase activator activity"/>
    <property type="evidence" value="ECO:0007669"/>
    <property type="project" value="InterPro"/>
</dbReference>
<evidence type="ECO:0000256" key="1">
    <source>
        <dbReference type="ARBA" id="ARBA00022723"/>
    </source>
</evidence>